<dbReference type="RefSeq" id="WP_120325303.1">
    <property type="nucleotide sequence ID" value="NZ_RAPF01000006.1"/>
</dbReference>
<name>A0A420EFC8_9SPHN</name>
<evidence type="ECO:0000256" key="5">
    <source>
        <dbReference type="ARBA" id="ARBA00022764"/>
    </source>
</evidence>
<evidence type="ECO:0000256" key="7">
    <source>
        <dbReference type="ARBA" id="ARBA00023004"/>
    </source>
</evidence>
<dbReference type="PROSITE" id="PS51007">
    <property type="entry name" value="CYTC"/>
    <property type="match status" value="1"/>
</dbReference>
<feature type="signal peptide" evidence="11">
    <location>
        <begin position="1"/>
        <end position="19"/>
    </location>
</feature>
<evidence type="ECO:0000256" key="8">
    <source>
        <dbReference type="PIRSR" id="PIRSR000294-1"/>
    </source>
</evidence>
<dbReference type="GO" id="GO:0020037">
    <property type="term" value="F:heme binding"/>
    <property type="evidence" value="ECO:0007669"/>
    <property type="project" value="InterPro"/>
</dbReference>
<feature type="chain" id="PRO_5019012481" evidence="11">
    <location>
        <begin position="20"/>
        <end position="360"/>
    </location>
</feature>
<dbReference type="GO" id="GO:0009055">
    <property type="term" value="F:electron transfer activity"/>
    <property type="evidence" value="ECO:0007669"/>
    <property type="project" value="InterPro"/>
</dbReference>
<dbReference type="InterPro" id="IPR004852">
    <property type="entry name" value="Di-haem_cyt_c_peroxidsae"/>
</dbReference>
<dbReference type="InterPro" id="IPR036909">
    <property type="entry name" value="Cyt_c-like_dom_sf"/>
</dbReference>
<keyword evidence="7 9" id="KW-0408">Iron</keyword>
<feature type="binding site" description="covalent" evidence="8">
    <location>
        <position position="240"/>
    </location>
    <ligand>
        <name>heme c</name>
        <dbReference type="ChEBI" id="CHEBI:61717"/>
        <label>2</label>
    </ligand>
</feature>
<feature type="binding site" description="axial binding residue" evidence="9">
    <location>
        <position position="115"/>
    </location>
    <ligand>
        <name>heme c</name>
        <dbReference type="ChEBI" id="CHEBI:61717"/>
        <label>1</label>
    </ligand>
    <ligandPart>
        <name>Fe</name>
        <dbReference type="ChEBI" id="CHEBI:18248"/>
    </ligandPart>
</feature>
<dbReference type="InterPro" id="IPR026259">
    <property type="entry name" value="MauG/Cytc_peroxidase"/>
</dbReference>
<dbReference type="PANTHER" id="PTHR30600">
    <property type="entry name" value="CYTOCHROME C PEROXIDASE-RELATED"/>
    <property type="match status" value="1"/>
</dbReference>
<dbReference type="SUPFAM" id="SSF46626">
    <property type="entry name" value="Cytochrome c"/>
    <property type="match status" value="2"/>
</dbReference>
<reference evidence="13 14" key="1">
    <citation type="submission" date="2018-09" db="EMBL/GenBank/DDBJ databases">
        <title>Altererythrobacter spongiae sp. nov., isolated from a marine sponge.</title>
        <authorList>
            <person name="Zhuang L."/>
            <person name="Luo L."/>
        </authorList>
    </citation>
    <scope>NUCLEOTIDE SEQUENCE [LARGE SCALE GENOMIC DNA]</scope>
    <source>
        <strain evidence="13 14">HN-Y73</strain>
    </source>
</reference>
<accession>A0A420EFC8</accession>
<evidence type="ECO:0000256" key="4">
    <source>
        <dbReference type="ARBA" id="ARBA00022729"/>
    </source>
</evidence>
<feature type="binding site" description="axial binding residue" evidence="9">
    <location>
        <position position="244"/>
    </location>
    <ligand>
        <name>heme c</name>
        <dbReference type="ChEBI" id="CHEBI:61717"/>
        <label>2</label>
    </ligand>
    <ligandPart>
        <name>Fe</name>
        <dbReference type="ChEBI" id="CHEBI:18248"/>
    </ligandPart>
</feature>
<keyword evidence="14" id="KW-1185">Reference proteome</keyword>
<evidence type="ECO:0000259" key="12">
    <source>
        <dbReference type="PROSITE" id="PS51007"/>
    </source>
</evidence>
<evidence type="ECO:0000256" key="6">
    <source>
        <dbReference type="ARBA" id="ARBA00023002"/>
    </source>
</evidence>
<dbReference type="OrthoDB" id="9805202at2"/>
<sequence>MPQAARLLFAFACALFLLAAAGKEHNDADIEWLRAAYGGPVASWPAPQLEPGAAFQEFGPLPRPGQATGPDARRVALGEKLFKDPRLSASGQIACESCHNRRLGWGDGLPVSFGHNRQTGTRNAQSLFTAAYMEELFWDGRSPSLEDQAHLPIANPIEMAAQAALVEERINADPDYRTAFARAYRVRTVTMAEITAAIAAFERSIRLPRSTWDRALSQGTQALDDEELWGLHLFRTKAGCANCHSGPLFSDRKYHNLGISFYGRKREDVGRFAVTGKPLDVGRFRTPSLRGVSRTGPYMHNGIFPHLRGLVNLYAAGGGKDRSAQSETTRAPPPLPDPLLRERELSPDERDAIVAFLKTL</sequence>
<keyword evidence="5" id="KW-0574">Periplasm</keyword>
<evidence type="ECO:0000256" key="9">
    <source>
        <dbReference type="PIRSR" id="PIRSR000294-2"/>
    </source>
</evidence>
<keyword evidence="3 9" id="KW-0479">Metal-binding</keyword>
<organism evidence="13 14">
    <name type="scientific">Altericroceibacterium spongiae</name>
    <dbReference type="NCBI Taxonomy" id="2320269"/>
    <lineage>
        <taxon>Bacteria</taxon>
        <taxon>Pseudomonadati</taxon>
        <taxon>Pseudomonadota</taxon>
        <taxon>Alphaproteobacteria</taxon>
        <taxon>Sphingomonadales</taxon>
        <taxon>Erythrobacteraceae</taxon>
        <taxon>Altericroceibacterium</taxon>
    </lineage>
</organism>
<evidence type="ECO:0000256" key="2">
    <source>
        <dbReference type="ARBA" id="ARBA00022617"/>
    </source>
</evidence>
<comment type="PTM">
    <text evidence="8">Binds 2 heme groups per subunit.</text>
</comment>
<dbReference type="GO" id="GO:0046872">
    <property type="term" value="F:metal ion binding"/>
    <property type="evidence" value="ECO:0007669"/>
    <property type="project" value="UniProtKB-KW"/>
</dbReference>
<evidence type="ECO:0000256" key="10">
    <source>
        <dbReference type="SAM" id="MobiDB-lite"/>
    </source>
</evidence>
<feature type="binding site" description="covalent" evidence="8">
    <location>
        <position position="95"/>
    </location>
    <ligand>
        <name>heme c</name>
        <dbReference type="ChEBI" id="CHEBI:61717"/>
        <label>1</label>
    </ligand>
</feature>
<feature type="domain" description="Cytochrome c" evidence="12">
    <location>
        <begin position="225"/>
        <end position="360"/>
    </location>
</feature>
<protein>
    <submittedName>
        <fullName evidence="13">Cytochrome-c peroxidase</fullName>
    </submittedName>
</protein>
<evidence type="ECO:0000313" key="14">
    <source>
        <dbReference type="Proteomes" id="UP000284395"/>
    </source>
</evidence>
<comment type="subcellular location">
    <subcellularLocation>
        <location evidence="1">Periplasm</location>
    </subcellularLocation>
</comment>
<dbReference type="GO" id="GO:0042597">
    <property type="term" value="C:periplasmic space"/>
    <property type="evidence" value="ECO:0007669"/>
    <property type="project" value="UniProtKB-SubCell"/>
</dbReference>
<feature type="binding site" description="covalent" evidence="8">
    <location>
        <position position="98"/>
    </location>
    <ligand>
        <name>heme c</name>
        <dbReference type="ChEBI" id="CHEBI:61717"/>
        <label>1</label>
    </ligand>
</feature>
<feature type="region of interest" description="Disordered" evidence="10">
    <location>
        <begin position="318"/>
        <end position="341"/>
    </location>
</feature>
<evidence type="ECO:0000256" key="3">
    <source>
        <dbReference type="ARBA" id="ARBA00022723"/>
    </source>
</evidence>
<keyword evidence="13" id="KW-0575">Peroxidase</keyword>
<gene>
    <name evidence="13" type="ORF">D6851_13015</name>
</gene>
<comment type="caution">
    <text evidence="13">The sequence shown here is derived from an EMBL/GenBank/DDBJ whole genome shotgun (WGS) entry which is preliminary data.</text>
</comment>
<comment type="cofactor">
    <cofactor evidence="8">
        <name>heme</name>
        <dbReference type="ChEBI" id="CHEBI:30413"/>
    </cofactor>
    <text evidence="8">Binds 2 heme groups.</text>
</comment>
<dbReference type="Gene3D" id="1.10.760.10">
    <property type="entry name" value="Cytochrome c-like domain"/>
    <property type="match status" value="2"/>
</dbReference>
<dbReference type="Proteomes" id="UP000284395">
    <property type="component" value="Unassembled WGS sequence"/>
</dbReference>
<dbReference type="InterPro" id="IPR051395">
    <property type="entry name" value="Cytochrome_c_Peroxidase/MauG"/>
</dbReference>
<dbReference type="InterPro" id="IPR009056">
    <property type="entry name" value="Cyt_c-like_dom"/>
</dbReference>
<keyword evidence="4 11" id="KW-0732">Signal</keyword>
<keyword evidence="2 8" id="KW-0349">Heme</keyword>
<evidence type="ECO:0000256" key="1">
    <source>
        <dbReference type="ARBA" id="ARBA00004418"/>
    </source>
</evidence>
<dbReference type="AlphaFoldDB" id="A0A420EFC8"/>
<dbReference type="EMBL" id="RAPF01000006">
    <property type="protein sequence ID" value="RKF19364.1"/>
    <property type="molecule type" value="Genomic_DNA"/>
</dbReference>
<keyword evidence="6" id="KW-0560">Oxidoreductase</keyword>
<dbReference type="Pfam" id="PF03150">
    <property type="entry name" value="CCP_MauG"/>
    <property type="match status" value="1"/>
</dbReference>
<evidence type="ECO:0000256" key="11">
    <source>
        <dbReference type="SAM" id="SignalP"/>
    </source>
</evidence>
<feature type="binding site" description="covalent" evidence="8">
    <location>
        <position position="243"/>
    </location>
    <ligand>
        <name>heme c</name>
        <dbReference type="ChEBI" id="CHEBI:61717"/>
        <label>2</label>
    </ligand>
</feature>
<proteinExistence type="predicted"/>
<dbReference type="GO" id="GO:0004130">
    <property type="term" value="F:cytochrome-c peroxidase activity"/>
    <property type="evidence" value="ECO:0007669"/>
    <property type="project" value="TreeGrafter"/>
</dbReference>
<feature type="binding site" description="axial binding residue" evidence="9">
    <location>
        <position position="99"/>
    </location>
    <ligand>
        <name>heme c</name>
        <dbReference type="ChEBI" id="CHEBI:61717"/>
        <label>1</label>
    </ligand>
    <ligandPart>
        <name>Fe</name>
        <dbReference type="ChEBI" id="CHEBI:18248"/>
    </ligandPart>
</feature>
<dbReference type="PIRSF" id="PIRSF000294">
    <property type="entry name" value="Cytochrome-c_peroxidase"/>
    <property type="match status" value="1"/>
</dbReference>
<evidence type="ECO:0000313" key="13">
    <source>
        <dbReference type="EMBL" id="RKF19364.1"/>
    </source>
</evidence>